<reference evidence="27" key="1">
    <citation type="journal article" date="2017" name="Plant J.">
        <title>The pomegranate (Punica granatum L.) genome and the genomics of punicalagin biosynthesis.</title>
        <authorList>
            <person name="Qin G."/>
            <person name="Xu C."/>
            <person name="Ming R."/>
            <person name="Tang H."/>
            <person name="Guyot R."/>
            <person name="Kramer E.M."/>
            <person name="Hu Y."/>
            <person name="Yi X."/>
            <person name="Qi Y."/>
            <person name="Xu X."/>
            <person name="Gao Z."/>
            <person name="Pan H."/>
            <person name="Jian J."/>
            <person name="Tian Y."/>
            <person name="Yue Z."/>
            <person name="Xu Y."/>
        </authorList>
    </citation>
    <scope>NUCLEOTIDE SEQUENCE [LARGE SCALE GENOMIC DNA]</scope>
    <source>
        <strain evidence="27">cv. Dabenzi</strain>
    </source>
</reference>
<keyword evidence="4" id="KW-1003">Cell membrane</keyword>
<evidence type="ECO:0000256" key="17">
    <source>
        <dbReference type="ARBA" id="ARBA00023136"/>
    </source>
</evidence>
<keyword evidence="13" id="KW-0418">Kinase</keyword>
<evidence type="ECO:0000313" key="29">
    <source>
        <dbReference type="RefSeq" id="XP_031405621.1"/>
    </source>
</evidence>
<keyword evidence="8" id="KW-0808">Transferase</keyword>
<protein>
    <submittedName>
        <fullName evidence="29">LRR receptor-like serine/threonine-protein kinase</fullName>
    </submittedName>
</protein>
<dbReference type="SUPFAM" id="SSF56112">
    <property type="entry name" value="Protein kinase-like (PK-like)"/>
    <property type="match status" value="1"/>
</dbReference>
<evidence type="ECO:0000256" key="13">
    <source>
        <dbReference type="ARBA" id="ARBA00022777"/>
    </source>
</evidence>
<evidence type="ECO:0000256" key="9">
    <source>
        <dbReference type="ARBA" id="ARBA00022692"/>
    </source>
</evidence>
<comment type="similarity">
    <text evidence="2">Belongs to the protein kinase superfamily. Ser/Thr protein kinase family.</text>
</comment>
<dbReference type="RefSeq" id="XP_031405621.1">
    <property type="nucleotide sequence ID" value="XM_031549761.1"/>
</dbReference>
<dbReference type="GeneID" id="116214340"/>
<keyword evidence="12 21" id="KW-0547">Nucleotide-binding</keyword>
<dbReference type="SMART" id="SM00220">
    <property type="entry name" value="S_TKc"/>
    <property type="match status" value="1"/>
</dbReference>
<dbReference type="GO" id="GO:0004674">
    <property type="term" value="F:protein serine/threonine kinase activity"/>
    <property type="evidence" value="ECO:0007669"/>
    <property type="project" value="UniProtKB-KW"/>
</dbReference>
<feature type="chain" id="PRO_5044568835" evidence="24">
    <location>
        <begin position="27"/>
        <end position="1118"/>
    </location>
</feature>
<feature type="transmembrane region" description="Helical" evidence="23">
    <location>
        <begin position="708"/>
        <end position="729"/>
    </location>
</feature>
<dbReference type="PANTHER" id="PTHR48006">
    <property type="entry name" value="LEUCINE-RICH REPEAT-CONTAINING PROTEIN DDB_G0281931-RELATED"/>
    <property type="match status" value="1"/>
</dbReference>
<evidence type="ECO:0000256" key="18">
    <source>
        <dbReference type="ARBA" id="ARBA00023157"/>
    </source>
</evidence>
<dbReference type="InterPro" id="IPR001611">
    <property type="entry name" value="Leu-rich_rpt"/>
</dbReference>
<evidence type="ECO:0000313" key="27">
    <source>
        <dbReference type="Proteomes" id="UP000197138"/>
    </source>
</evidence>
<dbReference type="InterPro" id="IPR032675">
    <property type="entry name" value="LRR_dom_sf"/>
</dbReference>
<dbReference type="PRINTS" id="PR00019">
    <property type="entry name" value="LEURICHRPT"/>
</dbReference>
<dbReference type="InterPro" id="IPR055414">
    <property type="entry name" value="LRR_R13L4/SHOC2-like"/>
</dbReference>
<evidence type="ECO:0000256" key="21">
    <source>
        <dbReference type="PROSITE-ProRule" id="PRU10141"/>
    </source>
</evidence>
<dbReference type="OrthoDB" id="1626849at2759"/>
<keyword evidence="16 23" id="KW-1133">Transmembrane helix</keyword>
<evidence type="ECO:0000256" key="1">
    <source>
        <dbReference type="ARBA" id="ARBA00004251"/>
    </source>
</evidence>
<evidence type="ECO:0000256" key="4">
    <source>
        <dbReference type="ARBA" id="ARBA00022475"/>
    </source>
</evidence>
<dbReference type="GO" id="GO:0005524">
    <property type="term" value="F:ATP binding"/>
    <property type="evidence" value="ECO:0007669"/>
    <property type="project" value="UniProtKB-UniRule"/>
</dbReference>
<keyword evidence="7" id="KW-0433">Leucine-rich repeat</keyword>
<evidence type="ECO:0000256" key="16">
    <source>
        <dbReference type="ARBA" id="ARBA00022989"/>
    </source>
</evidence>
<dbReference type="Pfam" id="PF08263">
    <property type="entry name" value="LRRNT_2"/>
    <property type="match status" value="1"/>
</dbReference>
<dbReference type="Pfam" id="PF00069">
    <property type="entry name" value="Pkinase"/>
    <property type="match status" value="1"/>
</dbReference>
<comment type="subcellular location">
    <subcellularLocation>
        <location evidence="1">Cell membrane</location>
        <topology evidence="1">Single-pass type I membrane protein</topology>
    </subcellularLocation>
</comment>
<reference evidence="28" key="3">
    <citation type="journal article" date="2020" name="Plant Biotechnol. J.">
        <title>The pomegranate (Punica granatum L.) draft genome dissects genetic divergence between soft- and hard-seeded cultivars.</title>
        <authorList>
            <person name="Luo X."/>
            <person name="Li H."/>
            <person name="Wu Z."/>
            <person name="Yao W."/>
            <person name="Zhao P."/>
            <person name="Cao D."/>
            <person name="Yu H."/>
            <person name="Li K."/>
            <person name="Poudel K."/>
            <person name="Zhao D."/>
            <person name="Zhang F."/>
            <person name="Xia X."/>
            <person name="Chen L."/>
            <person name="Wang Q."/>
            <person name="Jing D."/>
            <person name="Cao S."/>
        </authorList>
    </citation>
    <scope>NUCLEOTIDE SEQUENCE [LARGE SCALE GENOMIC DNA]</scope>
</reference>
<evidence type="ECO:0000256" key="5">
    <source>
        <dbReference type="ARBA" id="ARBA00022527"/>
    </source>
</evidence>
<evidence type="ECO:0000256" key="22">
    <source>
        <dbReference type="SAM" id="MobiDB-lite"/>
    </source>
</evidence>
<dbReference type="InterPro" id="IPR013210">
    <property type="entry name" value="LRR_N_plant-typ"/>
</dbReference>
<dbReference type="GO" id="GO:0005886">
    <property type="term" value="C:plasma membrane"/>
    <property type="evidence" value="ECO:0007669"/>
    <property type="project" value="UniProtKB-SubCell"/>
</dbReference>
<dbReference type="FunFam" id="3.80.10.10:FF:000270">
    <property type="entry name" value="Putative LRR receptor-like serine/threonine-protein kinase"/>
    <property type="match status" value="1"/>
</dbReference>
<gene>
    <name evidence="29" type="primary">LOC116214340</name>
    <name evidence="26" type="ORF">CDL15_Pgr009018</name>
</gene>
<dbReference type="FunFam" id="3.80.10.10:FF:000438">
    <property type="entry name" value="Putative LRR receptor-like serine/threonine-protein kinase At4g26540 family"/>
    <property type="match status" value="1"/>
</dbReference>
<dbReference type="FunFam" id="3.80.10.10:FF:000041">
    <property type="entry name" value="LRR receptor-like serine/threonine-protein kinase ERECTA"/>
    <property type="match status" value="1"/>
</dbReference>
<evidence type="ECO:0000259" key="25">
    <source>
        <dbReference type="PROSITE" id="PS50011"/>
    </source>
</evidence>
<evidence type="ECO:0000313" key="26">
    <source>
        <dbReference type="EMBL" id="OWM65428.1"/>
    </source>
</evidence>
<dbReference type="GO" id="GO:0010082">
    <property type="term" value="P:regulation of root meristem growth"/>
    <property type="evidence" value="ECO:0007669"/>
    <property type="project" value="UniProtKB-ARBA"/>
</dbReference>
<evidence type="ECO:0000256" key="11">
    <source>
        <dbReference type="ARBA" id="ARBA00022737"/>
    </source>
</evidence>
<keyword evidence="9 23" id="KW-0812">Transmembrane</keyword>
<keyword evidence="18" id="KW-1015">Disulfide bond</keyword>
<dbReference type="Gene3D" id="1.10.510.10">
    <property type="entry name" value="Transferase(Phosphotransferase) domain 1"/>
    <property type="match status" value="1"/>
</dbReference>
<evidence type="ECO:0000256" key="14">
    <source>
        <dbReference type="ARBA" id="ARBA00022840"/>
    </source>
</evidence>
<feature type="signal peptide" evidence="24">
    <location>
        <begin position="1"/>
        <end position="26"/>
    </location>
</feature>
<evidence type="ECO:0000256" key="3">
    <source>
        <dbReference type="ARBA" id="ARBA00009592"/>
    </source>
</evidence>
<dbReference type="Proteomes" id="UP000515151">
    <property type="component" value="Chromosome 7"/>
</dbReference>
<dbReference type="InterPro" id="IPR003591">
    <property type="entry name" value="Leu-rich_rpt_typical-subtyp"/>
</dbReference>
<keyword evidence="28" id="KW-1185">Reference proteome</keyword>
<dbReference type="PROSITE" id="PS50011">
    <property type="entry name" value="PROTEIN_KINASE_DOM"/>
    <property type="match status" value="1"/>
</dbReference>
<evidence type="ECO:0000256" key="12">
    <source>
        <dbReference type="ARBA" id="ARBA00022741"/>
    </source>
</evidence>
<keyword evidence="20" id="KW-0325">Glycoprotein</keyword>
<evidence type="ECO:0000313" key="28">
    <source>
        <dbReference type="Proteomes" id="UP000515151"/>
    </source>
</evidence>
<dbReference type="SUPFAM" id="SSF52047">
    <property type="entry name" value="RNI-like"/>
    <property type="match status" value="2"/>
</dbReference>
<dbReference type="GO" id="GO:0001653">
    <property type="term" value="F:peptide receptor activity"/>
    <property type="evidence" value="ECO:0007669"/>
    <property type="project" value="UniProtKB-ARBA"/>
</dbReference>
<evidence type="ECO:0000256" key="15">
    <source>
        <dbReference type="ARBA" id="ARBA00022843"/>
    </source>
</evidence>
<reference evidence="26" key="2">
    <citation type="submission" date="2017-06" db="EMBL/GenBank/DDBJ databases">
        <title>The pomegranate genome and the genomics of punicalagin biosynthesis.</title>
        <authorList>
            <person name="Xu C."/>
        </authorList>
    </citation>
    <scope>NUCLEOTIDE SEQUENCE [LARGE SCALE GENOMIC DNA]</scope>
    <source>
        <tissue evidence="26">Fresh leaf</tissue>
    </source>
</reference>
<evidence type="ECO:0000256" key="19">
    <source>
        <dbReference type="ARBA" id="ARBA00023170"/>
    </source>
</evidence>
<keyword evidence="10 24" id="KW-0732">Signal</keyword>
<dbReference type="GO" id="GO:0010074">
    <property type="term" value="P:maintenance of meristem identity"/>
    <property type="evidence" value="ECO:0007669"/>
    <property type="project" value="UniProtKB-ARBA"/>
</dbReference>
<organism evidence="26 27">
    <name type="scientific">Punica granatum</name>
    <name type="common">Pomegranate</name>
    <dbReference type="NCBI Taxonomy" id="22663"/>
    <lineage>
        <taxon>Eukaryota</taxon>
        <taxon>Viridiplantae</taxon>
        <taxon>Streptophyta</taxon>
        <taxon>Embryophyta</taxon>
        <taxon>Tracheophyta</taxon>
        <taxon>Spermatophyta</taxon>
        <taxon>Magnoliopsida</taxon>
        <taxon>eudicotyledons</taxon>
        <taxon>Gunneridae</taxon>
        <taxon>Pentapetalae</taxon>
        <taxon>rosids</taxon>
        <taxon>malvids</taxon>
        <taxon>Myrtales</taxon>
        <taxon>Lythraceae</taxon>
        <taxon>Punica</taxon>
    </lineage>
</organism>
<evidence type="ECO:0000256" key="10">
    <source>
        <dbReference type="ARBA" id="ARBA00022729"/>
    </source>
</evidence>
<comment type="similarity">
    <text evidence="3">Belongs to the RLP family.</text>
</comment>
<dbReference type="InterPro" id="IPR051824">
    <property type="entry name" value="LRR_Rcpt-Like_S/T_Kinase"/>
</dbReference>
<keyword evidence="17 23" id="KW-0472">Membrane</keyword>
<evidence type="ECO:0000256" key="20">
    <source>
        <dbReference type="ARBA" id="ARBA00023180"/>
    </source>
</evidence>
<dbReference type="Pfam" id="PF13855">
    <property type="entry name" value="LRR_8"/>
    <property type="match status" value="1"/>
</dbReference>
<dbReference type="Proteomes" id="UP000197138">
    <property type="component" value="Unassembled WGS sequence"/>
</dbReference>
<dbReference type="Pfam" id="PF00560">
    <property type="entry name" value="LRR_1"/>
    <property type="match status" value="2"/>
</dbReference>
<evidence type="ECO:0000256" key="2">
    <source>
        <dbReference type="ARBA" id="ARBA00008684"/>
    </source>
</evidence>
<keyword evidence="11" id="KW-0677">Repeat</keyword>
<dbReference type="SMART" id="SM00369">
    <property type="entry name" value="LRR_TYP"/>
    <property type="match status" value="9"/>
</dbReference>
<keyword evidence="14 21" id="KW-0067">ATP-binding</keyword>
<feature type="binding site" evidence="21">
    <location>
        <position position="807"/>
    </location>
    <ligand>
        <name>ATP</name>
        <dbReference type="ChEBI" id="CHEBI:30616"/>
    </ligand>
</feature>
<dbReference type="AlphaFoldDB" id="A0A218VYY8"/>
<evidence type="ECO:0000256" key="8">
    <source>
        <dbReference type="ARBA" id="ARBA00022679"/>
    </source>
</evidence>
<keyword evidence="19" id="KW-0675">Receptor</keyword>
<keyword evidence="6" id="KW-0597">Phosphoprotein</keyword>
<evidence type="ECO:0000256" key="6">
    <source>
        <dbReference type="ARBA" id="ARBA00022553"/>
    </source>
</evidence>
<dbReference type="FunFam" id="3.80.10.10:FF:000393">
    <property type="entry name" value="LRR receptor-like serine/threonine-protein kinase RCH1"/>
    <property type="match status" value="1"/>
</dbReference>
<dbReference type="PROSITE" id="PS00107">
    <property type="entry name" value="PROTEIN_KINASE_ATP"/>
    <property type="match status" value="1"/>
</dbReference>
<dbReference type="EMBL" id="MTKT01005615">
    <property type="protein sequence ID" value="OWM65428.1"/>
    <property type="molecule type" value="Genomic_DNA"/>
</dbReference>
<evidence type="ECO:0000256" key="23">
    <source>
        <dbReference type="SAM" id="Phobius"/>
    </source>
</evidence>
<dbReference type="Gene3D" id="3.80.10.10">
    <property type="entry name" value="Ribonuclease Inhibitor"/>
    <property type="match status" value="3"/>
</dbReference>
<evidence type="ECO:0000256" key="24">
    <source>
        <dbReference type="SAM" id="SignalP"/>
    </source>
</evidence>
<evidence type="ECO:0000256" key="7">
    <source>
        <dbReference type="ARBA" id="ARBA00022614"/>
    </source>
</evidence>
<dbReference type="InterPro" id="IPR008271">
    <property type="entry name" value="Ser/Thr_kinase_AS"/>
</dbReference>
<accession>A0A218VYY8</accession>
<feature type="region of interest" description="Disordered" evidence="22">
    <location>
        <begin position="1060"/>
        <end position="1087"/>
    </location>
</feature>
<dbReference type="FunFam" id="3.80.10.10:FF:000400">
    <property type="entry name" value="Nuclear pore complex protein NUP107"/>
    <property type="match status" value="1"/>
</dbReference>
<keyword evidence="5" id="KW-0723">Serine/threonine-protein kinase</keyword>
<name>A0A218VYY8_PUNGR</name>
<dbReference type="PROSITE" id="PS00108">
    <property type="entry name" value="PROTEIN_KINASE_ST"/>
    <property type="match status" value="1"/>
</dbReference>
<dbReference type="InterPro" id="IPR000719">
    <property type="entry name" value="Prot_kinase_dom"/>
</dbReference>
<reference evidence="29" key="4">
    <citation type="submission" date="2025-04" db="UniProtKB">
        <authorList>
            <consortium name="RefSeq"/>
        </authorList>
    </citation>
    <scope>IDENTIFICATION</scope>
    <source>
        <tissue evidence="29">Leaf</tissue>
    </source>
</reference>
<dbReference type="Pfam" id="PF23598">
    <property type="entry name" value="LRR_14"/>
    <property type="match status" value="2"/>
</dbReference>
<dbReference type="FunFam" id="1.10.510.10:FF:000276">
    <property type="entry name" value="LRR receptor-like serine/threonine-protein kinase RCH1"/>
    <property type="match status" value="1"/>
</dbReference>
<keyword evidence="15" id="KW-0832">Ubl conjugation</keyword>
<sequence length="1118" mass="119849">MPKTSWSIILLLLVIVPSSITYPASALSPQGEALLSWKRSLNGSLEALNDWDPTSVSPCGWFGISCSPDGQVEGLVLQEIDLLGTVPTNLSSLSSSLKRLVLTGTNLTGSIPREIGVLAELNYLDLSDNALSGLIPAELCALPKLEQLYLNSNHLEGPIPAQIGNLTSLVSLILYDNQLSGEIPSTIGKLGNLRVLRAGGNKNLEGSLPLEIGNCLDLVMLGLAETSISGFLPASLGQLKKLETLAIYTALLSGQIPLELGDCTSLQNIYLYENSLTGSIPSRLGNLGNLQSLLLWQNNLVGTIPLELSLCKQLVLIDISMNSLTGSVPQSFGNLTLLQELQLSVNQISGQIPIQLGNCREMTHIELDNNQITGSIPSELGNLPNLTLLFLWQNKLQGMIPQSLSQCPNLEAVDLSQNGLTGPIPKGIFQLKKLNKLLLLSNNISGPIPPEIGQCESLIRFRASNNKLTGEVPREVGNLTNLNFLDLWSNRLTGVIPEEISKCRNLTFLDLHSNSFSGNLPASLNQLTYLQFVDFSDNQLEGSLSPSLGSLTSLTKLVLAKNRFSGPIPSQLGSCTKLQLLDLSSNQLSGNIPASMGNIPALEIALNMSSNRLSGHIPGSLAGLDRLGILDVSFNQLSGDLKVIADMQNLVVLNISHNNFSGRVPDTPFFAKLPLSVLAGNPSLCFSGSACASDRRGAGAGRPSAARVAMIVLLCAACLLLLAALYIILGPKRRGGPLLGFGGGPDGGEFCESDMGPPWEVTLYQKLDLSIADVAKSLTSSNVIGRGQTGVVYRVTIPSGLTVAVKKFRSSEKASAAAFSSEIATLARIRHRNIVRLLGWGANRKSKILFYDYLPNGTLGGLLHEGCGSGGTFGWETRFKIALGVAEGLAYLHHDCVPAILHRDVKAHNILLGEQYEPCLADFGLARLVEEDRSSFSANPQLAGSCGYMAPEYACMLKITEKSDVYSFGVVLLEIITGKRPVDPSFPDGQHVIQWVREYLKSKKDPVEILDPKLQGHPDTQIQEMLQALGIALLCSSNRAEDRPTMKDVVALLKEIQHEPTDGLEGHKPTSHNPKKTEVPSYLSSKSVTPSQLLLLRGSSQSSLAYSSSSAGYPPASQ</sequence>
<dbReference type="InterPro" id="IPR017441">
    <property type="entry name" value="Protein_kinase_ATP_BS"/>
</dbReference>
<dbReference type="FunFam" id="3.30.200.20:FF:000642">
    <property type="entry name" value="Putative LRR receptor-like serine/threonine-protein kinase"/>
    <property type="match status" value="1"/>
</dbReference>
<dbReference type="InterPro" id="IPR011009">
    <property type="entry name" value="Kinase-like_dom_sf"/>
</dbReference>
<feature type="domain" description="Protein kinase" evidence="25">
    <location>
        <begin position="778"/>
        <end position="1061"/>
    </location>
</feature>
<dbReference type="PANTHER" id="PTHR48006:SF92">
    <property type="entry name" value="LRR RECEPTOR-LIKE SERINE_THREONINE-PROTEIN KINASE GSO1"/>
    <property type="match status" value="1"/>
</dbReference>
<proteinExistence type="inferred from homology"/>
<dbReference type="Gene3D" id="3.30.200.20">
    <property type="entry name" value="Phosphorylase Kinase, domain 1"/>
    <property type="match status" value="1"/>
</dbReference>